<sequence length="565" mass="58779">MSSSPETSPRITGADQARREARDRAAARTLAQRPPARYEPYLDGLFTYCLSVLCDHEAATAALGEALALAEKRRGPEAPGDRRAWLYALARWACLRKLAETKQKRQGTHAAGRKSADRQSPSDRTGPTNPPDTDEAQQQRRRELALLAWPEAAGTTPEQREALELAVRHHLAAHEVAAVLGLDLATARELLASAACEVERTRAALAVVETGGCPSVARLTGDNQLVLSSALRKELVRHVDDCPRCRRSAERAIPGRWPGAMVTPAELPVLEAPRAALHMAAAHQPRARGAAVPRFDRRGFPMDPKDRAARRDRLRARAVTTTVVATVVAAPMLALWAAHRGAPEGADGTSATAGEAPGPVSLGAEASGGGYENAGNASTRPGGPFGKGHNPDISVEVISVTGIRGKGAGHLEVSAGNSGDTTLVTLTAAGPAPVRWSASTGTSWLYLSQSSGTLRPGESLTIKVYVDHLREPSGSWSARVAVSPTGAVVSIEGYGTAPSPTAPGPSSPDTPPPSSAPEPTPTASDPTPSTPPSSPAPTPTDSAPSDPRGSTPPPTDSGDPSPTAS</sequence>
<reference evidence="8" key="1">
    <citation type="journal article" date="2019" name="Int. J. Syst. Evol. Microbiol.">
        <title>The Global Catalogue of Microorganisms (GCM) 10K type strain sequencing project: providing services to taxonomists for standard genome sequencing and annotation.</title>
        <authorList>
            <consortium name="The Broad Institute Genomics Platform"/>
            <consortium name="The Broad Institute Genome Sequencing Center for Infectious Disease"/>
            <person name="Wu L."/>
            <person name="Ma J."/>
        </authorList>
    </citation>
    <scope>NUCLEOTIDE SEQUENCE [LARGE SCALE GENOMIC DNA]</scope>
    <source>
        <strain evidence="8">JCM 17138</strain>
    </source>
</reference>
<feature type="compositionally biased region" description="Low complexity" evidence="5">
    <location>
        <begin position="539"/>
        <end position="549"/>
    </location>
</feature>
<feature type="region of interest" description="Disordered" evidence="5">
    <location>
        <begin position="492"/>
        <end position="565"/>
    </location>
</feature>
<gene>
    <name evidence="7" type="ORF">GCM10022403_040530</name>
</gene>
<feature type="compositionally biased region" description="Polar residues" evidence="5">
    <location>
        <begin position="1"/>
        <end position="10"/>
    </location>
</feature>
<dbReference type="PANTHER" id="PTHR43133">
    <property type="entry name" value="RNA POLYMERASE ECF-TYPE SIGMA FACTO"/>
    <property type="match status" value="1"/>
</dbReference>
<feature type="region of interest" description="Disordered" evidence="5">
    <location>
        <begin position="1"/>
        <end position="32"/>
    </location>
</feature>
<dbReference type="PANTHER" id="PTHR43133:SF8">
    <property type="entry name" value="RNA POLYMERASE SIGMA FACTOR HI_1459-RELATED"/>
    <property type="match status" value="1"/>
</dbReference>
<organism evidence="7 8">
    <name type="scientific">Streptomyces coacervatus</name>
    <dbReference type="NCBI Taxonomy" id="647381"/>
    <lineage>
        <taxon>Bacteria</taxon>
        <taxon>Bacillati</taxon>
        <taxon>Actinomycetota</taxon>
        <taxon>Actinomycetes</taxon>
        <taxon>Kitasatosporales</taxon>
        <taxon>Streptomycetaceae</taxon>
        <taxon>Streptomyces</taxon>
    </lineage>
</organism>
<feature type="compositionally biased region" description="Basic and acidic residues" evidence="5">
    <location>
        <begin position="16"/>
        <end position="26"/>
    </location>
</feature>
<evidence type="ECO:0000256" key="2">
    <source>
        <dbReference type="ARBA" id="ARBA00023082"/>
    </source>
</evidence>
<dbReference type="RefSeq" id="WP_275777711.1">
    <property type="nucleotide sequence ID" value="NZ_BAABDE010000017.1"/>
</dbReference>
<feature type="compositionally biased region" description="Low complexity" evidence="5">
    <location>
        <begin position="556"/>
        <end position="565"/>
    </location>
</feature>
<feature type="region of interest" description="Disordered" evidence="5">
    <location>
        <begin position="342"/>
        <end position="391"/>
    </location>
</feature>
<dbReference type="InterPro" id="IPR024361">
    <property type="entry name" value="BACON"/>
</dbReference>
<dbReference type="EMBL" id="BAABDE010000017">
    <property type="protein sequence ID" value="GAA3802232.1"/>
    <property type="molecule type" value="Genomic_DNA"/>
</dbReference>
<evidence type="ECO:0000256" key="5">
    <source>
        <dbReference type="SAM" id="MobiDB-lite"/>
    </source>
</evidence>
<protein>
    <recommendedName>
        <fullName evidence="6">BACON domain-containing protein</fullName>
    </recommendedName>
</protein>
<keyword evidence="4" id="KW-0804">Transcription</keyword>
<comment type="caution">
    <text evidence="7">The sequence shown here is derived from an EMBL/GenBank/DDBJ whole genome shotgun (WGS) entry which is preliminary data.</text>
</comment>
<keyword evidence="8" id="KW-1185">Reference proteome</keyword>
<proteinExistence type="predicted"/>
<evidence type="ECO:0000256" key="1">
    <source>
        <dbReference type="ARBA" id="ARBA00023015"/>
    </source>
</evidence>
<evidence type="ECO:0000256" key="3">
    <source>
        <dbReference type="ARBA" id="ARBA00023125"/>
    </source>
</evidence>
<feature type="region of interest" description="Disordered" evidence="5">
    <location>
        <begin position="103"/>
        <end position="139"/>
    </location>
</feature>
<evidence type="ECO:0000259" key="6">
    <source>
        <dbReference type="Pfam" id="PF19190"/>
    </source>
</evidence>
<feature type="domain" description="BACON" evidence="6">
    <location>
        <begin position="416"/>
        <end position="486"/>
    </location>
</feature>
<keyword evidence="2" id="KW-0731">Sigma factor</keyword>
<dbReference type="Proteomes" id="UP001501009">
    <property type="component" value="Unassembled WGS sequence"/>
</dbReference>
<keyword evidence="1" id="KW-0805">Transcription regulation</keyword>
<dbReference type="Pfam" id="PF19190">
    <property type="entry name" value="BACON_2"/>
    <property type="match status" value="1"/>
</dbReference>
<evidence type="ECO:0000313" key="8">
    <source>
        <dbReference type="Proteomes" id="UP001501009"/>
    </source>
</evidence>
<evidence type="ECO:0000256" key="4">
    <source>
        <dbReference type="ARBA" id="ARBA00023163"/>
    </source>
</evidence>
<feature type="compositionally biased region" description="Pro residues" evidence="5">
    <location>
        <begin position="528"/>
        <end position="538"/>
    </location>
</feature>
<evidence type="ECO:0000313" key="7">
    <source>
        <dbReference type="EMBL" id="GAA3802232.1"/>
    </source>
</evidence>
<accession>A0ABP7HTW8</accession>
<feature type="compositionally biased region" description="Pro residues" evidence="5">
    <location>
        <begin position="500"/>
        <end position="520"/>
    </location>
</feature>
<dbReference type="InterPro" id="IPR039425">
    <property type="entry name" value="RNA_pol_sigma-70-like"/>
</dbReference>
<keyword evidence="3" id="KW-0238">DNA-binding</keyword>
<name>A0ABP7HTW8_9ACTN</name>